<accession>A0A6C0APU6</accession>
<keyword evidence="1" id="KW-1133">Transmembrane helix</keyword>
<proteinExistence type="predicted"/>
<reference evidence="2" key="1">
    <citation type="journal article" date="2020" name="Nature">
        <title>Giant virus diversity and host interactions through global metagenomics.</title>
        <authorList>
            <person name="Schulz F."/>
            <person name="Roux S."/>
            <person name="Paez-Espino D."/>
            <person name="Jungbluth S."/>
            <person name="Walsh D.A."/>
            <person name="Denef V.J."/>
            <person name="McMahon K.D."/>
            <person name="Konstantinidis K.T."/>
            <person name="Eloe-Fadrosh E.A."/>
            <person name="Kyrpides N.C."/>
            <person name="Woyke T."/>
        </authorList>
    </citation>
    <scope>NUCLEOTIDE SEQUENCE</scope>
    <source>
        <strain evidence="2">GVMAG-S-1101164-72</strain>
    </source>
</reference>
<organism evidence="2">
    <name type="scientific">viral metagenome</name>
    <dbReference type="NCBI Taxonomy" id="1070528"/>
    <lineage>
        <taxon>unclassified sequences</taxon>
        <taxon>metagenomes</taxon>
        <taxon>organismal metagenomes</taxon>
    </lineage>
</organism>
<evidence type="ECO:0000256" key="1">
    <source>
        <dbReference type="SAM" id="Phobius"/>
    </source>
</evidence>
<dbReference type="EMBL" id="MN740758">
    <property type="protein sequence ID" value="QHS81543.1"/>
    <property type="molecule type" value="Genomic_DNA"/>
</dbReference>
<sequence>MNIAKILFVIGSILIGVLGIINFSNNKQYIALLLFVPLTIWILVLFGLRWFGPEGEYNTKTVKWPPQLNSCPDFLMYYNRIKSDGTTPMPTCIDKIGVSKNNIPEKFPEGGNGDSNDKYFFQLIPGETRPSLCARLKDAGLTWEGVYDGQTCFNADNSGAADTTNGTNVCSSP</sequence>
<keyword evidence="1" id="KW-0812">Transmembrane</keyword>
<feature type="transmembrane region" description="Helical" evidence="1">
    <location>
        <begin position="30"/>
        <end position="51"/>
    </location>
</feature>
<keyword evidence="1" id="KW-0472">Membrane</keyword>
<name>A0A6C0APU6_9ZZZZ</name>
<protein>
    <submittedName>
        <fullName evidence="2">Uncharacterized protein</fullName>
    </submittedName>
</protein>
<feature type="transmembrane region" description="Helical" evidence="1">
    <location>
        <begin position="6"/>
        <end position="23"/>
    </location>
</feature>
<evidence type="ECO:0000313" key="2">
    <source>
        <dbReference type="EMBL" id="QHS81543.1"/>
    </source>
</evidence>
<dbReference type="AlphaFoldDB" id="A0A6C0APU6"/>